<reference evidence="1 2" key="1">
    <citation type="submission" date="2023-10" db="EMBL/GenBank/DDBJ databases">
        <authorList>
            <person name="Robby Concha-Eloko"/>
            <person name="Pilar Barberan- Martinez"/>
            <person name="Rafael Sanjuan"/>
            <person name="Pilar Domingo-Calap"/>
        </authorList>
    </citation>
    <scope>NUCLEOTIDE SEQUENCE [LARGE SCALE GENOMIC DNA]</scope>
</reference>
<evidence type="ECO:0008006" key="3">
    <source>
        <dbReference type="Google" id="ProtNLM"/>
    </source>
</evidence>
<evidence type="ECO:0000313" key="2">
    <source>
        <dbReference type="Proteomes" id="UP001497510"/>
    </source>
</evidence>
<organism evidence="1 2">
    <name type="scientific">Klebsiella phage vB_Kpn_K12P1.1</name>
    <dbReference type="NCBI Taxonomy" id="3071627"/>
    <lineage>
        <taxon>Viruses</taxon>
        <taxon>Duplodnaviria</taxon>
        <taxon>Heunggongvirae</taxon>
        <taxon>Uroviricota</taxon>
        <taxon>Caudoviricetes</taxon>
        <taxon>Autographivirales</taxon>
        <taxon>Autotranscriptaviridae</taxon>
        <taxon>Studiervirinae</taxon>
        <taxon>Apdecimavirus</taxon>
        <taxon>Apdecimavirus K12P11</taxon>
    </lineage>
</organism>
<protein>
    <recommendedName>
        <fullName evidence="3">Inhibitor of host toxin/antitoxin system</fullName>
    </recommendedName>
</protein>
<dbReference type="InterPro" id="IPR035151">
    <property type="entry name" value="TA_inhibitor"/>
</dbReference>
<sequence>MTKQIKTMKYPGNTIQLSDTVDQWARKVHINVRGEKVTLVYRWKSRSDGRDHTQRMTLDDSQAARLLASVAVAATVAIGEDKVREKLFSSITESTAEAQGRACEDSIK</sequence>
<dbReference type="EMBL" id="OY978816">
    <property type="protein sequence ID" value="CAK6596617.1"/>
    <property type="molecule type" value="Genomic_DNA"/>
</dbReference>
<proteinExistence type="predicted"/>
<accession>A0AAV1MER2</accession>
<gene>
    <name evidence="1" type="ORF">K12P11_LOCUS26</name>
</gene>
<dbReference type="Pfam" id="PF17574">
    <property type="entry name" value="TA_inhibitor"/>
    <property type="match status" value="1"/>
</dbReference>
<dbReference type="Proteomes" id="UP001497510">
    <property type="component" value="Chromosome"/>
</dbReference>
<evidence type="ECO:0000313" key="1">
    <source>
        <dbReference type="EMBL" id="CAK6596617.1"/>
    </source>
</evidence>
<name>A0AAV1MER2_9CAUD</name>
<keyword evidence="2" id="KW-1185">Reference proteome</keyword>